<evidence type="ECO:0000313" key="2">
    <source>
        <dbReference type="EMBL" id="CAD6206157.1"/>
    </source>
</evidence>
<organism evidence="2 3">
    <name type="scientific">Miscanthus lutarioriparius</name>
    <dbReference type="NCBI Taxonomy" id="422564"/>
    <lineage>
        <taxon>Eukaryota</taxon>
        <taxon>Viridiplantae</taxon>
        <taxon>Streptophyta</taxon>
        <taxon>Embryophyta</taxon>
        <taxon>Tracheophyta</taxon>
        <taxon>Spermatophyta</taxon>
        <taxon>Magnoliopsida</taxon>
        <taxon>Liliopsida</taxon>
        <taxon>Poales</taxon>
        <taxon>Poaceae</taxon>
        <taxon>PACMAD clade</taxon>
        <taxon>Panicoideae</taxon>
        <taxon>Andropogonodae</taxon>
        <taxon>Andropogoneae</taxon>
        <taxon>Saccharinae</taxon>
        <taxon>Miscanthus</taxon>
    </lineage>
</organism>
<sequence length="135" mass="14667">MVEAEATGGARKSVRALQSPQCPSPTSWSLMPTPQEGQEPAGRPPRECSQAAQVRVSSWCANRRKKRKCGECTTDWKRRLCTSNVLSTSMLWGSATSVPTWAPMPSGASLTLPSQADRPFGRHCCCDDRGEGGVW</sequence>
<evidence type="ECO:0000256" key="1">
    <source>
        <dbReference type="SAM" id="MobiDB-lite"/>
    </source>
</evidence>
<protein>
    <submittedName>
        <fullName evidence="2">Uncharacterized protein</fullName>
    </submittedName>
</protein>
<reference evidence="2" key="1">
    <citation type="submission" date="2020-10" db="EMBL/GenBank/DDBJ databases">
        <authorList>
            <person name="Han B."/>
            <person name="Lu T."/>
            <person name="Zhao Q."/>
            <person name="Huang X."/>
            <person name="Zhao Y."/>
        </authorList>
    </citation>
    <scope>NUCLEOTIDE SEQUENCE</scope>
</reference>
<evidence type="ECO:0000313" key="3">
    <source>
        <dbReference type="Proteomes" id="UP000604825"/>
    </source>
</evidence>
<name>A0A811MBG9_9POAL</name>
<keyword evidence="3" id="KW-1185">Reference proteome</keyword>
<proteinExistence type="predicted"/>
<gene>
    <name evidence="2" type="ORF">NCGR_LOCUS3896</name>
</gene>
<feature type="compositionally biased region" description="Polar residues" evidence="1">
    <location>
        <begin position="16"/>
        <end position="36"/>
    </location>
</feature>
<accession>A0A811MBG9</accession>
<dbReference type="AlphaFoldDB" id="A0A811MBG9"/>
<dbReference type="Proteomes" id="UP000604825">
    <property type="component" value="Unassembled WGS sequence"/>
</dbReference>
<comment type="caution">
    <text evidence="2">The sequence shown here is derived from an EMBL/GenBank/DDBJ whole genome shotgun (WGS) entry which is preliminary data.</text>
</comment>
<feature type="region of interest" description="Disordered" evidence="1">
    <location>
        <begin position="1"/>
        <end position="49"/>
    </location>
</feature>
<dbReference type="EMBL" id="CAJGYO010000001">
    <property type="protein sequence ID" value="CAD6206157.1"/>
    <property type="molecule type" value="Genomic_DNA"/>
</dbReference>